<dbReference type="InterPro" id="IPR045767">
    <property type="entry name" value="DUF6134"/>
</dbReference>
<dbReference type="AlphaFoldDB" id="A0A291QQC6"/>
<dbReference type="OrthoDB" id="1121030at2"/>
<protein>
    <submittedName>
        <fullName evidence="2">Uncharacterized protein</fullName>
    </submittedName>
</protein>
<evidence type="ECO:0000313" key="3">
    <source>
        <dbReference type="Proteomes" id="UP000220133"/>
    </source>
</evidence>
<gene>
    <name evidence="2" type="ORF">COR50_02890</name>
</gene>
<dbReference type="EMBL" id="CP023777">
    <property type="protein sequence ID" value="ATL46198.1"/>
    <property type="molecule type" value="Genomic_DNA"/>
</dbReference>
<dbReference type="RefSeq" id="WP_098192587.1">
    <property type="nucleotide sequence ID" value="NZ_CP023777.1"/>
</dbReference>
<feature type="signal peptide" evidence="1">
    <location>
        <begin position="1"/>
        <end position="22"/>
    </location>
</feature>
<sequence length="202" mass="22583">MRIIKCAIIVLLTLCAPILYTAAQTVKFKVFSGNKQIGIVEAHQKQAGVSRSIHIKSLLQLKLVGNVNNEIAVEYKNNNLVKASSIRLRNDNQTTKDKKSTLTELVSGKHYKVIHEGKESVLSTAAIHYCVGDLYFTEPINVHKVYSETQCQFLELEHLGNGKYELIMPDGKRNIYAYSKGKLQEVEVNHLLGKAVFKLADG</sequence>
<name>A0A291QQC6_9BACT</name>
<accession>A0A291QQC6</accession>
<evidence type="ECO:0000256" key="1">
    <source>
        <dbReference type="SAM" id="SignalP"/>
    </source>
</evidence>
<reference evidence="2 3" key="1">
    <citation type="submission" date="2017-10" db="EMBL/GenBank/DDBJ databases">
        <title>Paenichitinophaga pekingensis gen. nov., sp. nov., isolated from activated sludge.</title>
        <authorList>
            <person name="Jin D."/>
            <person name="Kong X."/>
            <person name="Deng Y."/>
            <person name="Bai Z."/>
        </authorList>
    </citation>
    <scope>NUCLEOTIDE SEQUENCE [LARGE SCALE GENOMIC DNA]</scope>
    <source>
        <strain evidence="2 3">13</strain>
    </source>
</reference>
<dbReference type="KEGG" id="cbae:COR50_02890"/>
<keyword evidence="1" id="KW-0732">Signal</keyword>
<evidence type="ECO:0000313" key="2">
    <source>
        <dbReference type="EMBL" id="ATL46198.1"/>
    </source>
</evidence>
<dbReference type="Proteomes" id="UP000220133">
    <property type="component" value="Chromosome"/>
</dbReference>
<keyword evidence="3" id="KW-1185">Reference proteome</keyword>
<dbReference type="Pfam" id="PF19630">
    <property type="entry name" value="DUF6134"/>
    <property type="match status" value="1"/>
</dbReference>
<proteinExistence type="predicted"/>
<organism evidence="2 3">
    <name type="scientific">Chitinophaga caeni</name>
    <dbReference type="NCBI Taxonomy" id="2029983"/>
    <lineage>
        <taxon>Bacteria</taxon>
        <taxon>Pseudomonadati</taxon>
        <taxon>Bacteroidota</taxon>
        <taxon>Chitinophagia</taxon>
        <taxon>Chitinophagales</taxon>
        <taxon>Chitinophagaceae</taxon>
        <taxon>Chitinophaga</taxon>
    </lineage>
</organism>
<feature type="chain" id="PRO_5012584120" evidence="1">
    <location>
        <begin position="23"/>
        <end position="202"/>
    </location>
</feature>